<evidence type="ECO:0000313" key="9">
    <source>
        <dbReference type="EMBL" id="AEI63975.1"/>
    </source>
</evidence>
<dbReference type="Proteomes" id="UP000000488">
    <property type="component" value="Chromosome"/>
</dbReference>
<sequence length="784" mass="81095">MSTVPTESPRFLGRYELVHPLGQGGMGEVFLAKISGAAGFEKPCIVKTILPALLKDRQFLDRFHHEAKVLVHLVHSSIAQVYDMGEADGTYFMALEYVAGVDLAYLLEQARAQGVAVPVPVALFLGQRIAEGLGYAHRKAGPDGSPLGIVHRDVSPHNVMVSYEGEVKVIDFGLAKSAARSKYTLPSTVMGKLGYMSPEQVRAEPLDHRSDIYSCGVVVWEMLAGRPLIPHGTVGEMMAAMSQPVVPSLSELRPDVDAALDAVVRRALEARPDGRYMRADELGRALNAELVRSGAAMGAEEVGHFVRGLCPDAFDAQRKLISKVSSSSNHRRTPAPGYGTGPQPAAGFEPTLMRGPTGRPTSQSGGVARPGAIYAEGEDDLGTGAPTVRRPSGPASSVRVAPDGDPAGARPVVAPAAASAAALEAQAARKRPVGLYVAIVVLLLIATSAVTALFVQSSGSAPVAAAGAEAPRGPDTAGGASGAVAPPDPARAVATAPPVAPAEAAAGQDAGVGAEASPAVVAAGGPGAPEVEAAPSSVRAAPDEEEPARARAPRAAPVKTPPKKPAAPAAPAVVYATPAKVLLIRKANGRAYVDRGAGRALQPGMEMDVLGPLKNGKREVLGRARVVRPARGGGMLRPLRAFLELDDRALNASEDLFVAAPGQGAASDAEPQEEASAEAAAADGGAPDAIVAEAPAKRTLRGHASEQGGVGGLLDPGVEVQNHESFDWSDCYVVKDIRKAAWLGVLKAGERKTTSRFRHNANFDVGSGYIGVLCKEGELRVKVR</sequence>
<feature type="region of interest" description="Disordered" evidence="6">
    <location>
        <begin position="523"/>
        <end position="568"/>
    </location>
</feature>
<dbReference type="GO" id="GO:0005524">
    <property type="term" value="F:ATP binding"/>
    <property type="evidence" value="ECO:0007669"/>
    <property type="project" value="UniProtKB-UniRule"/>
</dbReference>
<keyword evidence="7" id="KW-0472">Membrane</keyword>
<dbReference type="eggNOG" id="COG0515">
    <property type="taxonomic scope" value="Bacteria"/>
</dbReference>
<dbReference type="PROSITE" id="PS50011">
    <property type="entry name" value="PROTEIN_KINASE_DOM"/>
    <property type="match status" value="1"/>
</dbReference>
<evidence type="ECO:0000256" key="5">
    <source>
        <dbReference type="PROSITE-ProRule" id="PRU10141"/>
    </source>
</evidence>
<name>F8CMA8_MYXFH</name>
<keyword evidence="2 5" id="KW-0547">Nucleotide-binding</keyword>
<feature type="region of interest" description="Disordered" evidence="6">
    <location>
        <begin position="324"/>
        <end position="405"/>
    </location>
</feature>
<evidence type="ECO:0000256" key="3">
    <source>
        <dbReference type="ARBA" id="ARBA00022777"/>
    </source>
</evidence>
<dbReference type="Pfam" id="PF00069">
    <property type="entry name" value="Pkinase"/>
    <property type="match status" value="1"/>
</dbReference>
<dbReference type="InterPro" id="IPR011009">
    <property type="entry name" value="Kinase-like_dom_sf"/>
</dbReference>
<dbReference type="Gene3D" id="1.10.510.10">
    <property type="entry name" value="Transferase(Phosphotransferase) domain 1"/>
    <property type="match status" value="1"/>
</dbReference>
<reference evidence="9 10" key="1">
    <citation type="journal article" date="2011" name="J. Bacteriol.">
        <title>Genome sequence of the halotolerant marine bacterium Myxococcus fulvus HW-1.</title>
        <authorList>
            <person name="Li Z.F."/>
            <person name="Li X."/>
            <person name="Liu H."/>
            <person name="Liu X."/>
            <person name="Han K."/>
            <person name="Wu Z.H."/>
            <person name="Hu W."/>
            <person name="Li F.F."/>
            <person name="Li Y.Z."/>
        </authorList>
    </citation>
    <scope>NUCLEOTIDE SEQUENCE [LARGE SCALE GENOMIC DNA]</scope>
    <source>
        <strain evidence="10">ATCC BAA-855 / HW-1</strain>
    </source>
</reference>
<dbReference type="PROSITE" id="PS00107">
    <property type="entry name" value="PROTEIN_KINASE_ATP"/>
    <property type="match status" value="1"/>
</dbReference>
<keyword evidence="7" id="KW-0812">Transmembrane</keyword>
<feature type="region of interest" description="Disordered" evidence="6">
    <location>
        <begin position="662"/>
        <end position="685"/>
    </location>
</feature>
<keyword evidence="1" id="KW-0808">Transferase</keyword>
<keyword evidence="3 9" id="KW-0418">Kinase</keyword>
<dbReference type="CDD" id="cd14014">
    <property type="entry name" value="STKc_PknB_like"/>
    <property type="match status" value="1"/>
</dbReference>
<feature type="compositionally biased region" description="Low complexity" evidence="6">
    <location>
        <begin position="465"/>
        <end position="474"/>
    </location>
</feature>
<feature type="compositionally biased region" description="Low complexity" evidence="6">
    <location>
        <begin position="523"/>
        <end position="540"/>
    </location>
</feature>
<evidence type="ECO:0000256" key="2">
    <source>
        <dbReference type="ARBA" id="ARBA00022741"/>
    </source>
</evidence>
<dbReference type="InterPro" id="IPR017441">
    <property type="entry name" value="Protein_kinase_ATP_BS"/>
</dbReference>
<organism evidence="9 10">
    <name type="scientific">Myxococcus fulvus (strain ATCC BAA-855 / HW-1)</name>
    <dbReference type="NCBI Taxonomy" id="483219"/>
    <lineage>
        <taxon>Bacteria</taxon>
        <taxon>Pseudomonadati</taxon>
        <taxon>Myxococcota</taxon>
        <taxon>Myxococcia</taxon>
        <taxon>Myxococcales</taxon>
        <taxon>Cystobacterineae</taxon>
        <taxon>Myxococcaceae</taxon>
        <taxon>Myxococcus</taxon>
    </lineage>
</organism>
<proteinExistence type="predicted"/>
<dbReference type="AlphaFoldDB" id="F8CMA8"/>
<dbReference type="KEGG" id="mfu:LILAB_10320"/>
<feature type="compositionally biased region" description="Low complexity" evidence="6">
    <location>
        <begin position="482"/>
        <end position="511"/>
    </location>
</feature>
<feature type="domain" description="Protein kinase" evidence="8">
    <location>
        <begin position="15"/>
        <end position="290"/>
    </location>
</feature>
<dbReference type="SUPFAM" id="SSF56112">
    <property type="entry name" value="Protein kinase-like (PK-like)"/>
    <property type="match status" value="1"/>
</dbReference>
<feature type="transmembrane region" description="Helical" evidence="7">
    <location>
        <begin position="433"/>
        <end position="455"/>
    </location>
</feature>
<keyword evidence="9" id="KW-0723">Serine/threonine-protein kinase</keyword>
<gene>
    <name evidence="9" type="ordered locus">LILAB_10320</name>
</gene>
<dbReference type="PROSITE" id="PS00109">
    <property type="entry name" value="PROTEIN_KINASE_TYR"/>
    <property type="match status" value="1"/>
</dbReference>
<dbReference type="PANTHER" id="PTHR43289">
    <property type="entry name" value="MITOGEN-ACTIVATED PROTEIN KINASE KINASE KINASE 20-RELATED"/>
    <property type="match status" value="1"/>
</dbReference>
<evidence type="ECO:0000256" key="4">
    <source>
        <dbReference type="ARBA" id="ARBA00022840"/>
    </source>
</evidence>
<dbReference type="PANTHER" id="PTHR43289:SF6">
    <property type="entry name" value="SERINE_THREONINE-PROTEIN KINASE NEKL-3"/>
    <property type="match status" value="1"/>
</dbReference>
<evidence type="ECO:0000256" key="1">
    <source>
        <dbReference type="ARBA" id="ARBA00022679"/>
    </source>
</evidence>
<dbReference type="InterPro" id="IPR000719">
    <property type="entry name" value="Prot_kinase_dom"/>
</dbReference>
<keyword evidence="4 5" id="KW-0067">ATP-binding</keyword>
<feature type="binding site" evidence="5">
    <location>
        <position position="47"/>
    </location>
    <ligand>
        <name>ATP</name>
        <dbReference type="ChEBI" id="CHEBI:30616"/>
    </ligand>
</feature>
<dbReference type="InterPro" id="IPR008266">
    <property type="entry name" value="Tyr_kinase_AS"/>
</dbReference>
<dbReference type="Gene3D" id="3.30.200.20">
    <property type="entry name" value="Phosphorylase Kinase, domain 1"/>
    <property type="match status" value="1"/>
</dbReference>
<evidence type="ECO:0000256" key="6">
    <source>
        <dbReference type="SAM" id="MobiDB-lite"/>
    </source>
</evidence>
<dbReference type="GO" id="GO:0004674">
    <property type="term" value="F:protein serine/threonine kinase activity"/>
    <property type="evidence" value="ECO:0007669"/>
    <property type="project" value="UniProtKB-KW"/>
</dbReference>
<dbReference type="STRING" id="483219.LILAB_10320"/>
<feature type="region of interest" description="Disordered" evidence="6">
    <location>
        <begin position="465"/>
        <end position="511"/>
    </location>
</feature>
<dbReference type="EMBL" id="CP002830">
    <property type="protein sequence ID" value="AEI63975.1"/>
    <property type="molecule type" value="Genomic_DNA"/>
</dbReference>
<protein>
    <submittedName>
        <fullName evidence="9">Serine/threonine protein kinase</fullName>
    </submittedName>
</protein>
<dbReference type="HOGENOM" id="CLU_000288_151_5_7"/>
<evidence type="ECO:0000313" key="10">
    <source>
        <dbReference type="Proteomes" id="UP000000488"/>
    </source>
</evidence>
<evidence type="ECO:0000259" key="8">
    <source>
        <dbReference type="PROSITE" id="PS50011"/>
    </source>
</evidence>
<accession>F8CMA8</accession>
<evidence type="ECO:0000256" key="7">
    <source>
        <dbReference type="SAM" id="Phobius"/>
    </source>
</evidence>
<keyword evidence="7" id="KW-1133">Transmembrane helix</keyword>